<evidence type="ECO:0000256" key="8">
    <source>
        <dbReference type="SAM" id="Phobius"/>
    </source>
</evidence>
<accession>A0ABR1T411</accession>
<protein>
    <recommendedName>
        <fullName evidence="11">Aquaporin</fullName>
    </recommendedName>
</protein>
<comment type="subcellular location">
    <subcellularLocation>
        <location evidence="1">Membrane</location>
        <topology evidence="1">Multi-pass membrane protein</topology>
    </subcellularLocation>
</comment>
<evidence type="ECO:0000256" key="4">
    <source>
        <dbReference type="ARBA" id="ARBA00022737"/>
    </source>
</evidence>
<evidence type="ECO:0000256" key="6">
    <source>
        <dbReference type="ARBA" id="ARBA00023136"/>
    </source>
</evidence>
<dbReference type="EMBL" id="JAQQWL010000015">
    <property type="protein sequence ID" value="KAK8041340.1"/>
    <property type="molecule type" value="Genomic_DNA"/>
</dbReference>
<dbReference type="Proteomes" id="UP001480595">
    <property type="component" value="Unassembled WGS sequence"/>
</dbReference>
<comment type="similarity">
    <text evidence="2">Belongs to the MIP/aquaporin (TC 1.A.8) family.</text>
</comment>
<evidence type="ECO:0000256" key="7">
    <source>
        <dbReference type="ARBA" id="ARBA00034651"/>
    </source>
</evidence>
<evidence type="ECO:0000256" key="5">
    <source>
        <dbReference type="ARBA" id="ARBA00022989"/>
    </source>
</evidence>
<dbReference type="InterPro" id="IPR023271">
    <property type="entry name" value="Aquaporin-like"/>
</dbReference>
<evidence type="ECO:0000256" key="3">
    <source>
        <dbReference type="ARBA" id="ARBA00022692"/>
    </source>
</evidence>
<keyword evidence="5 8" id="KW-1133">Transmembrane helix</keyword>
<keyword evidence="6 8" id="KW-0472">Membrane</keyword>
<feature type="transmembrane region" description="Helical" evidence="8">
    <location>
        <begin position="36"/>
        <end position="54"/>
    </location>
</feature>
<dbReference type="InterPro" id="IPR000425">
    <property type="entry name" value="MIP"/>
</dbReference>
<evidence type="ECO:0000256" key="1">
    <source>
        <dbReference type="ARBA" id="ARBA00004141"/>
    </source>
</evidence>
<keyword evidence="4" id="KW-0677">Repeat</keyword>
<dbReference type="SUPFAM" id="SSF81338">
    <property type="entry name" value="Aquaporin-like"/>
    <property type="match status" value="1"/>
</dbReference>
<dbReference type="RefSeq" id="XP_066708885.1">
    <property type="nucleotide sequence ID" value="XM_066865756.1"/>
</dbReference>
<dbReference type="Pfam" id="PF00230">
    <property type="entry name" value="MIP"/>
    <property type="match status" value="1"/>
</dbReference>
<dbReference type="InterPro" id="IPR034294">
    <property type="entry name" value="Aquaporin_transptr"/>
</dbReference>
<reference evidence="9 10" key="1">
    <citation type="submission" date="2023-01" db="EMBL/GenBank/DDBJ databases">
        <title>Analysis of 21 Apiospora genomes using comparative genomics revels a genus with tremendous synthesis potential of carbohydrate active enzymes and secondary metabolites.</title>
        <authorList>
            <person name="Sorensen T."/>
        </authorList>
    </citation>
    <scope>NUCLEOTIDE SEQUENCE [LARGE SCALE GENOMIC DNA]</scope>
    <source>
        <strain evidence="9 10">CBS 135458</strain>
    </source>
</reference>
<evidence type="ECO:0000256" key="2">
    <source>
        <dbReference type="ARBA" id="ARBA00006175"/>
    </source>
</evidence>
<evidence type="ECO:0000313" key="9">
    <source>
        <dbReference type="EMBL" id="KAK8041340.1"/>
    </source>
</evidence>
<comment type="catalytic activity">
    <reaction evidence="7">
        <text>H2O(in) = H2O(out)</text>
        <dbReference type="Rhea" id="RHEA:29667"/>
        <dbReference type="ChEBI" id="CHEBI:15377"/>
    </reaction>
</comment>
<dbReference type="GeneID" id="92098819"/>
<sequence>MVLFLLRLLTGGSLNPACSLGSSAAAASFPLEHWIYWAGPIMGAILAACFFRLLKMLDYEEANPGQDAKSEV</sequence>
<evidence type="ECO:0000313" key="10">
    <source>
        <dbReference type="Proteomes" id="UP001480595"/>
    </source>
</evidence>
<gene>
    <name evidence="9" type="ORF">PG994_014347</name>
</gene>
<dbReference type="Gene3D" id="1.20.1080.10">
    <property type="entry name" value="Glycerol uptake facilitator protein"/>
    <property type="match status" value="1"/>
</dbReference>
<dbReference type="PANTHER" id="PTHR19139">
    <property type="entry name" value="AQUAPORIN TRANSPORTER"/>
    <property type="match status" value="1"/>
</dbReference>
<keyword evidence="10" id="KW-1185">Reference proteome</keyword>
<keyword evidence="3 8" id="KW-0812">Transmembrane</keyword>
<proteinExistence type="inferred from homology"/>
<dbReference type="PANTHER" id="PTHR19139:SF283">
    <property type="entry name" value="AQUAPORIN"/>
    <property type="match status" value="1"/>
</dbReference>
<name>A0ABR1T411_9PEZI</name>
<comment type="caution">
    <text evidence="9">The sequence shown here is derived from an EMBL/GenBank/DDBJ whole genome shotgun (WGS) entry which is preliminary data.</text>
</comment>
<evidence type="ECO:0008006" key="11">
    <source>
        <dbReference type="Google" id="ProtNLM"/>
    </source>
</evidence>
<organism evidence="9 10">
    <name type="scientific">Apiospora phragmitis</name>
    <dbReference type="NCBI Taxonomy" id="2905665"/>
    <lineage>
        <taxon>Eukaryota</taxon>
        <taxon>Fungi</taxon>
        <taxon>Dikarya</taxon>
        <taxon>Ascomycota</taxon>
        <taxon>Pezizomycotina</taxon>
        <taxon>Sordariomycetes</taxon>
        <taxon>Xylariomycetidae</taxon>
        <taxon>Amphisphaeriales</taxon>
        <taxon>Apiosporaceae</taxon>
        <taxon>Apiospora</taxon>
    </lineage>
</organism>